<evidence type="ECO:0000313" key="2">
    <source>
        <dbReference type="Proteomes" id="UP000176944"/>
    </source>
</evidence>
<dbReference type="EMBL" id="CP017708">
    <property type="protein sequence ID" value="AOY79943.1"/>
    <property type="molecule type" value="Genomic_DNA"/>
</dbReference>
<sequence length="146" mass="16641">MLSTEMQFYLNKVVDEYELIQFLSKSLDLRCETLNYPDSQAEAFVMINDYDIGFPMDITISYTKGVSLGKDYLWLAKLIARHYQTMVATDLPEGHPDKINPYGWCVAEPNGYLVEMLEDLSDVEDREGLLLNSDSKKLLTTVGKLA</sequence>
<name>A0A1D9FX97_MOOP1</name>
<accession>A0A1D9FX97</accession>
<proteinExistence type="predicted"/>
<dbReference type="Proteomes" id="UP000176944">
    <property type="component" value="Chromosome"/>
</dbReference>
<protein>
    <submittedName>
        <fullName evidence="1">Uncharacterized protein</fullName>
    </submittedName>
</protein>
<evidence type="ECO:0000313" key="1">
    <source>
        <dbReference type="EMBL" id="AOY79943.1"/>
    </source>
</evidence>
<dbReference type="AlphaFoldDB" id="A0A1D9FX97"/>
<gene>
    <name evidence="1" type="ORF">BJP36_08420</name>
</gene>
<reference evidence="2" key="1">
    <citation type="submission" date="2016-10" db="EMBL/GenBank/DDBJ databases">
        <title>Comparative genomics uncovers the prolific and rare metabolic potential of the cyanobacterial genus Moorea.</title>
        <authorList>
            <person name="Leao T."/>
            <person name="Castelao G."/>
            <person name="Korobeynikov A."/>
            <person name="Monroe E.A."/>
            <person name="Podell S."/>
            <person name="Glukhov E."/>
            <person name="Allen E."/>
            <person name="Gerwick W.H."/>
            <person name="Gerwick L."/>
        </authorList>
    </citation>
    <scope>NUCLEOTIDE SEQUENCE [LARGE SCALE GENOMIC DNA]</scope>
    <source>
        <strain evidence="2">JHB</strain>
    </source>
</reference>
<organism evidence="1 2">
    <name type="scientific">Moorena producens (strain JHB)</name>
    <dbReference type="NCBI Taxonomy" id="1454205"/>
    <lineage>
        <taxon>Bacteria</taxon>
        <taxon>Bacillati</taxon>
        <taxon>Cyanobacteriota</taxon>
        <taxon>Cyanophyceae</taxon>
        <taxon>Coleofasciculales</taxon>
        <taxon>Coleofasciculaceae</taxon>
        <taxon>Moorena</taxon>
    </lineage>
</organism>